<organism evidence="1 2">
    <name type="scientific">Pseudonocardia humida</name>
    <dbReference type="NCBI Taxonomy" id="2800819"/>
    <lineage>
        <taxon>Bacteria</taxon>
        <taxon>Bacillati</taxon>
        <taxon>Actinomycetota</taxon>
        <taxon>Actinomycetes</taxon>
        <taxon>Pseudonocardiales</taxon>
        <taxon>Pseudonocardiaceae</taxon>
        <taxon>Pseudonocardia</taxon>
    </lineage>
</organism>
<evidence type="ECO:0000313" key="2">
    <source>
        <dbReference type="Proteomes" id="UP001165283"/>
    </source>
</evidence>
<protein>
    <submittedName>
        <fullName evidence="1">Uncharacterized protein</fullName>
    </submittedName>
</protein>
<reference evidence="1" key="1">
    <citation type="submission" date="2021-04" db="EMBL/GenBank/DDBJ databases">
        <title>Pseudonocardia sp. nov., isolated from sandy soil of mangrove forest.</title>
        <authorList>
            <person name="Zan Z."/>
            <person name="Huang R."/>
            <person name="Liu W."/>
        </authorList>
    </citation>
    <scope>NUCLEOTIDE SEQUENCE</scope>
    <source>
        <strain evidence="1">S2-4</strain>
    </source>
</reference>
<gene>
    <name evidence="1" type="ORF">KDL28_30965</name>
</gene>
<comment type="caution">
    <text evidence="1">The sequence shown here is derived from an EMBL/GenBank/DDBJ whole genome shotgun (WGS) entry which is preliminary data.</text>
</comment>
<keyword evidence="2" id="KW-1185">Reference proteome</keyword>
<proteinExistence type="predicted"/>
<dbReference type="Pfam" id="PF19980">
    <property type="entry name" value="DUF6416"/>
    <property type="match status" value="1"/>
</dbReference>
<name>A0ABT1A953_9PSEU</name>
<accession>A0ABT1A953</accession>
<dbReference type="Proteomes" id="UP001165283">
    <property type="component" value="Unassembled WGS sequence"/>
</dbReference>
<sequence length="157" mass="16977">MVNVPVMVPEDRLSDFYSMYAAWLNGAVHVIAGNLEVAQGMSETSGAVSGSDLPHWTAADGDLAREVWSKLSQPAKRLVSILVDSPDEHVGGDELAERAGIPNGRQGVAGALGWPGRYCLAVGREYFWSWEDLDGSAPGYWLTPEVAELFRAARDES</sequence>
<evidence type="ECO:0000313" key="1">
    <source>
        <dbReference type="EMBL" id="MCO1659501.1"/>
    </source>
</evidence>
<dbReference type="EMBL" id="JAGSOV010000066">
    <property type="protein sequence ID" value="MCO1659501.1"/>
    <property type="molecule type" value="Genomic_DNA"/>
</dbReference>
<dbReference type="InterPro" id="IPR046301">
    <property type="entry name" value="DUF6416"/>
</dbReference>